<gene>
    <name evidence="2" type="ORF">GMRT_12197</name>
</gene>
<dbReference type="VEuPathDB" id="GiardiaDB:GMRT_12197"/>
<proteinExistence type="predicted"/>
<feature type="region of interest" description="Disordered" evidence="1">
    <location>
        <begin position="315"/>
        <end position="338"/>
    </location>
</feature>
<feature type="compositionally biased region" description="Polar residues" evidence="1">
    <location>
        <begin position="10"/>
        <end position="27"/>
    </location>
</feature>
<protein>
    <submittedName>
        <fullName evidence="2">Uncharacterized protein</fullName>
    </submittedName>
</protein>
<reference evidence="2 3" key="1">
    <citation type="submission" date="2019-05" db="EMBL/GenBank/DDBJ databases">
        <title>The compact genome of Giardia muris reveals important steps in the evolution of intestinal protozoan parasites.</title>
        <authorList>
            <person name="Xu F."/>
            <person name="Jimenez-Gonzalez A."/>
            <person name="Einarsson E."/>
            <person name="Astvaldsson A."/>
            <person name="Peirasmaki D."/>
            <person name="Eckmann L."/>
            <person name="Andersson J.O."/>
            <person name="Svard S.G."/>
            <person name="Jerlstrom-Hultqvist J."/>
        </authorList>
    </citation>
    <scope>NUCLEOTIDE SEQUENCE [LARGE SCALE GENOMIC DNA]</scope>
    <source>
        <strain evidence="2 3">Roberts-Thomson</strain>
    </source>
</reference>
<feature type="compositionally biased region" description="Polar residues" evidence="1">
    <location>
        <begin position="133"/>
        <end position="143"/>
    </location>
</feature>
<evidence type="ECO:0000313" key="3">
    <source>
        <dbReference type="Proteomes" id="UP000315496"/>
    </source>
</evidence>
<name>A0A4Z1SS34_GIAMU</name>
<sequence length="761" mass="81339">MHARRASTGRLRSSSSGPGTHVAQDTSPGYLRQRPLGGPVLSLLTSGSTSDSPSLAPSTRASAPRIRAVVHRGPVVSGAKPLTRALSSSKLMPSAIQIHDRRQVRATSADGRRAAPSDALRPGIGRHHPPTSPITAHPTTAPTNRRVSALQEASLLEASLDKMGSPINISAIDPHTDLHGSNLDLTGYPSANLSSIIISPNRYALRREEDMVGGEIVLDDSVESAYQTPFWQLCGAETMVKRLDSLFEPSGEDSCATPFDLRVSLGQVPIKASPFIVPSDSTSVSLAPQLQNAASSSELTYNGETSILQPVMRPQSTIHTAPPPKEQSGAHEPPSHRDSVLRLSVGHLQHAGSGTNTQARSLTARLEPDQLVLPPLVATATREEPLLVRSQSEQRSSRVSEAAADLVREVPPLPEERIFRARTSYKKTRPAPPTPHGPATALSVLSFVLQSPHDSPRTPLTVHTMRDSATYRYDTPGHLESTELPGPYVKNVQTNMNSSGPLTTEQLTIRSHSSEARGHRNQMSARGVVHTSSGGMRRRPEMRFSVISVGPGTHESSYPPAQTRGKSLSSSRIGDPHSASGRLSRSPRSRGTLLKEQISAQRKLEASLRIPLVMRGADGVPIRPGPPSADRSTSSRPVRPQRLVTGSNIARMGTVGKVQPLGDVKLVAASRKVHAPHGQVHSKAPRQYIISPGVCDSWSGRTGRPGSQELAGRAISSQAHRSSRADSNRTSAVSRAKSSGSARSGALESRARANMSISNRR</sequence>
<feature type="compositionally biased region" description="Low complexity" evidence="1">
    <location>
        <begin position="35"/>
        <end position="59"/>
    </location>
</feature>
<feature type="region of interest" description="Disordered" evidence="1">
    <location>
        <begin position="515"/>
        <end position="592"/>
    </location>
</feature>
<accession>A0A4Z1SS34</accession>
<feature type="compositionally biased region" description="Low complexity" evidence="1">
    <location>
        <begin position="731"/>
        <end position="746"/>
    </location>
</feature>
<evidence type="ECO:0000313" key="2">
    <source>
        <dbReference type="EMBL" id="TNJ27805.1"/>
    </source>
</evidence>
<evidence type="ECO:0000256" key="1">
    <source>
        <dbReference type="SAM" id="MobiDB-lite"/>
    </source>
</evidence>
<comment type="caution">
    <text evidence="2">The sequence shown here is derived from an EMBL/GenBank/DDBJ whole genome shotgun (WGS) entry which is preliminary data.</text>
</comment>
<feature type="region of interest" description="Disordered" evidence="1">
    <location>
        <begin position="617"/>
        <end position="642"/>
    </location>
</feature>
<feature type="region of interest" description="Disordered" evidence="1">
    <location>
        <begin position="1"/>
        <end position="67"/>
    </location>
</feature>
<dbReference type="EMBL" id="VDLU01000003">
    <property type="protein sequence ID" value="TNJ27805.1"/>
    <property type="molecule type" value="Genomic_DNA"/>
</dbReference>
<keyword evidence="3" id="KW-1185">Reference proteome</keyword>
<feature type="region of interest" description="Disordered" evidence="1">
    <location>
        <begin position="698"/>
        <end position="761"/>
    </location>
</feature>
<feature type="region of interest" description="Disordered" evidence="1">
    <location>
        <begin position="101"/>
        <end position="143"/>
    </location>
</feature>
<dbReference type="Proteomes" id="UP000315496">
    <property type="component" value="Chromosome 3"/>
</dbReference>
<feature type="compositionally biased region" description="Polar residues" evidence="1">
    <location>
        <begin position="554"/>
        <end position="572"/>
    </location>
</feature>
<organism evidence="2 3">
    <name type="scientific">Giardia muris</name>
    <dbReference type="NCBI Taxonomy" id="5742"/>
    <lineage>
        <taxon>Eukaryota</taxon>
        <taxon>Metamonada</taxon>
        <taxon>Diplomonadida</taxon>
        <taxon>Hexamitidae</taxon>
        <taxon>Giardiinae</taxon>
        <taxon>Giardia</taxon>
    </lineage>
</organism>
<feature type="compositionally biased region" description="Low complexity" evidence="1">
    <location>
        <begin position="578"/>
        <end position="590"/>
    </location>
</feature>
<dbReference type="AlphaFoldDB" id="A0A4Z1SS34"/>